<dbReference type="RefSeq" id="XP_025523627.1">
    <property type="nucleotide sequence ID" value="XM_025666804.1"/>
</dbReference>
<dbReference type="Proteomes" id="UP000249497">
    <property type="component" value="Unassembled WGS sequence"/>
</dbReference>
<proteinExistence type="predicted"/>
<organism evidence="1 2">
    <name type="scientific">Aspergillus japonicus CBS 114.51</name>
    <dbReference type="NCBI Taxonomy" id="1448312"/>
    <lineage>
        <taxon>Eukaryota</taxon>
        <taxon>Fungi</taxon>
        <taxon>Dikarya</taxon>
        <taxon>Ascomycota</taxon>
        <taxon>Pezizomycotina</taxon>
        <taxon>Eurotiomycetes</taxon>
        <taxon>Eurotiomycetidae</taxon>
        <taxon>Eurotiales</taxon>
        <taxon>Aspergillaceae</taxon>
        <taxon>Aspergillus</taxon>
        <taxon>Aspergillus subgen. Circumdati</taxon>
    </lineage>
</organism>
<sequence length="179" mass="19312">MSPRTPSVRSPSSSERKNIDLKVGCWGPSPGHLRNSPVCANIAGSTTYSTPSRTNNRYSPSGQPTPLQFCRLVKTGAHQYIKPTGVAPLDVRATTTNRQKDQLRLTAISIGRGRCIPDLTASVHPCCSSLLLLSPLSESDGCFPFTTAQATIAGFKKFLIPTPSQGLTLWETCPRQSQL</sequence>
<keyword evidence="2" id="KW-1185">Reference proteome</keyword>
<reference evidence="1 2" key="1">
    <citation type="submission" date="2018-02" db="EMBL/GenBank/DDBJ databases">
        <title>The genomes of Aspergillus section Nigri reveals drivers in fungal speciation.</title>
        <authorList>
            <consortium name="DOE Joint Genome Institute"/>
            <person name="Vesth T.C."/>
            <person name="Nybo J."/>
            <person name="Theobald S."/>
            <person name="Brandl J."/>
            <person name="Frisvad J.C."/>
            <person name="Nielsen K.F."/>
            <person name="Lyhne E.K."/>
            <person name="Kogle M.E."/>
            <person name="Kuo A."/>
            <person name="Riley R."/>
            <person name="Clum A."/>
            <person name="Nolan M."/>
            <person name="Lipzen A."/>
            <person name="Salamov A."/>
            <person name="Henrissat B."/>
            <person name="Wiebenga A."/>
            <person name="De vries R.P."/>
            <person name="Grigoriev I.V."/>
            <person name="Mortensen U.H."/>
            <person name="Andersen M.R."/>
            <person name="Baker S.E."/>
        </authorList>
    </citation>
    <scope>NUCLEOTIDE SEQUENCE [LARGE SCALE GENOMIC DNA]</scope>
    <source>
        <strain evidence="1 2">CBS 114.51</strain>
    </source>
</reference>
<gene>
    <name evidence="1" type="ORF">BO86DRAFT_207937</name>
</gene>
<accession>A0A8T8WPY5</accession>
<dbReference type="AlphaFoldDB" id="A0A8T8WPY5"/>
<evidence type="ECO:0000313" key="1">
    <source>
        <dbReference type="EMBL" id="RAH77733.1"/>
    </source>
</evidence>
<name>A0A8T8WPY5_ASPJA</name>
<dbReference type="GeneID" id="37170496"/>
<evidence type="ECO:0000313" key="2">
    <source>
        <dbReference type="Proteomes" id="UP000249497"/>
    </source>
</evidence>
<dbReference type="EMBL" id="KZ824838">
    <property type="protein sequence ID" value="RAH77733.1"/>
    <property type="molecule type" value="Genomic_DNA"/>
</dbReference>
<protein>
    <submittedName>
        <fullName evidence="1">Uncharacterized protein</fullName>
    </submittedName>
</protein>